<accession>A0ABQ2J8D4</accession>
<gene>
    <name evidence="1" type="ORF">GCM10010842_27060</name>
</gene>
<reference evidence="2" key="1">
    <citation type="journal article" date="2019" name="Int. J. Syst. Evol. Microbiol.">
        <title>The Global Catalogue of Microorganisms (GCM) 10K type strain sequencing project: providing services to taxonomists for standard genome sequencing and annotation.</title>
        <authorList>
            <consortium name="The Broad Institute Genomics Platform"/>
            <consortium name="The Broad Institute Genome Sequencing Center for Infectious Disease"/>
            <person name="Wu L."/>
            <person name="Ma J."/>
        </authorList>
    </citation>
    <scope>NUCLEOTIDE SEQUENCE [LARGE SCALE GENOMIC DNA]</scope>
    <source>
        <strain evidence="2">JCM 16918</strain>
    </source>
</reference>
<dbReference type="EMBL" id="BMOR01000013">
    <property type="protein sequence ID" value="GGN41405.1"/>
    <property type="molecule type" value="Genomic_DNA"/>
</dbReference>
<proteinExistence type="predicted"/>
<sequence length="148" mass="16289">MPHVSRLLDAAERLSSLRRDDLQDRPSAGCHAKARLAVTFQWAKGSVEVVQDIEVIMPIDSANTVPVGQLVLKALQAIQEVVGMVSDMGESKGALALWISVPHSMHQFPERTVPAVLETLRHIPVSHSTYLLTHPDNLQDIPVFEEIA</sequence>
<evidence type="ECO:0000313" key="1">
    <source>
        <dbReference type="EMBL" id="GGN41405.1"/>
    </source>
</evidence>
<organism evidence="1 2">
    <name type="scientific">Deinococcus daejeonensis</name>
    <dbReference type="NCBI Taxonomy" id="1007098"/>
    <lineage>
        <taxon>Bacteria</taxon>
        <taxon>Thermotogati</taxon>
        <taxon>Deinococcota</taxon>
        <taxon>Deinococci</taxon>
        <taxon>Deinococcales</taxon>
        <taxon>Deinococcaceae</taxon>
        <taxon>Deinococcus</taxon>
    </lineage>
</organism>
<keyword evidence="2" id="KW-1185">Reference proteome</keyword>
<dbReference type="Proteomes" id="UP000645517">
    <property type="component" value="Unassembled WGS sequence"/>
</dbReference>
<evidence type="ECO:0000313" key="2">
    <source>
        <dbReference type="Proteomes" id="UP000645517"/>
    </source>
</evidence>
<protein>
    <submittedName>
        <fullName evidence="1">Uncharacterized protein</fullName>
    </submittedName>
</protein>
<name>A0ABQ2J8D4_9DEIO</name>
<comment type="caution">
    <text evidence="1">The sequence shown here is derived from an EMBL/GenBank/DDBJ whole genome shotgun (WGS) entry which is preliminary data.</text>
</comment>